<sequence>MSVDLTLHAQGRLQQRAIPPFIIALLDEFGSIARCGGAERLTFDKAARRRLAREFGGQRNLHVIERWLGVYVVVSDDGLVVTAAHRTRRFRRH</sequence>
<evidence type="ECO:0000313" key="1">
    <source>
        <dbReference type="EMBL" id="GLS46939.1"/>
    </source>
</evidence>
<reference evidence="2 3" key="3">
    <citation type="submission" date="2020-08" db="EMBL/GenBank/DDBJ databases">
        <title>Genomic Encyclopedia of Type Strains, Phase IV (KMG-IV): sequencing the most valuable type-strain genomes for metagenomic binning, comparative biology and taxonomic classification.</title>
        <authorList>
            <person name="Goeker M."/>
        </authorList>
    </citation>
    <scope>NUCLEOTIDE SEQUENCE [LARGE SCALE GENOMIC DNA]</scope>
    <source>
        <strain evidence="2 3">DSM 24105</strain>
    </source>
</reference>
<evidence type="ECO:0008006" key="5">
    <source>
        <dbReference type="Google" id="ProtNLM"/>
    </source>
</evidence>
<gene>
    <name evidence="1" type="ORF">GCM10007884_49390</name>
    <name evidence="2" type="ORF">GGR33_005204</name>
</gene>
<dbReference type="Proteomes" id="UP001156881">
    <property type="component" value="Unassembled WGS sequence"/>
</dbReference>
<name>A0A7W6F9M0_9HYPH</name>
<keyword evidence="4" id="KW-1185">Reference proteome</keyword>
<evidence type="ECO:0000313" key="2">
    <source>
        <dbReference type="EMBL" id="MBB3905662.1"/>
    </source>
</evidence>
<dbReference type="EMBL" id="JACIDN010000018">
    <property type="protein sequence ID" value="MBB3905662.1"/>
    <property type="molecule type" value="Genomic_DNA"/>
</dbReference>
<reference evidence="4" key="2">
    <citation type="journal article" date="2019" name="Int. J. Syst. Evol. Microbiol.">
        <title>The Global Catalogue of Microorganisms (GCM) 10K type strain sequencing project: providing services to taxonomists for standard genome sequencing and annotation.</title>
        <authorList>
            <consortium name="The Broad Institute Genomics Platform"/>
            <consortium name="The Broad Institute Genome Sequencing Center for Infectious Disease"/>
            <person name="Wu L."/>
            <person name="Ma J."/>
        </authorList>
    </citation>
    <scope>NUCLEOTIDE SEQUENCE [LARGE SCALE GENOMIC DNA]</scope>
    <source>
        <strain evidence="4">NBRC 107710</strain>
    </source>
</reference>
<dbReference type="AlphaFoldDB" id="A0A7W6F9M0"/>
<accession>A0A7W6F9M0</accession>
<organism evidence="2 3">
    <name type="scientific">Methylobacterium brachythecii</name>
    <dbReference type="NCBI Taxonomy" id="1176177"/>
    <lineage>
        <taxon>Bacteria</taxon>
        <taxon>Pseudomonadati</taxon>
        <taxon>Pseudomonadota</taxon>
        <taxon>Alphaproteobacteria</taxon>
        <taxon>Hyphomicrobiales</taxon>
        <taxon>Methylobacteriaceae</taxon>
        <taxon>Methylobacterium</taxon>
    </lineage>
</organism>
<dbReference type="Proteomes" id="UP000517759">
    <property type="component" value="Unassembled WGS sequence"/>
</dbReference>
<evidence type="ECO:0000313" key="3">
    <source>
        <dbReference type="Proteomes" id="UP000517759"/>
    </source>
</evidence>
<reference evidence="1" key="1">
    <citation type="journal article" date="2014" name="Int. J. Syst. Evol. Microbiol.">
        <title>Complete genome of a new Firmicutes species belonging to the dominant human colonic microbiota ('Ruminococcus bicirculans') reveals two chromosomes and a selective capacity to utilize plant glucans.</title>
        <authorList>
            <consortium name="NISC Comparative Sequencing Program"/>
            <person name="Wegmann U."/>
            <person name="Louis P."/>
            <person name="Goesmann A."/>
            <person name="Henrissat B."/>
            <person name="Duncan S.H."/>
            <person name="Flint H.J."/>
        </authorList>
    </citation>
    <scope>NUCLEOTIDE SEQUENCE</scope>
    <source>
        <strain evidence="1">NBRC 107710</strain>
    </source>
</reference>
<dbReference type="RefSeq" id="WP_183514616.1">
    <property type="nucleotide sequence ID" value="NZ_BSPG01000063.1"/>
</dbReference>
<evidence type="ECO:0000313" key="4">
    <source>
        <dbReference type="Proteomes" id="UP001156881"/>
    </source>
</evidence>
<dbReference type="EMBL" id="BSPG01000063">
    <property type="protein sequence ID" value="GLS46939.1"/>
    <property type="molecule type" value="Genomic_DNA"/>
</dbReference>
<protein>
    <recommendedName>
        <fullName evidence="5">DUF4258 domain-containing protein</fullName>
    </recommendedName>
</protein>
<proteinExistence type="predicted"/>
<reference evidence="1" key="4">
    <citation type="submission" date="2023-01" db="EMBL/GenBank/DDBJ databases">
        <title>Draft genome sequence of Methylobacterium brachythecii strain NBRC 107710.</title>
        <authorList>
            <person name="Sun Q."/>
            <person name="Mori K."/>
        </authorList>
    </citation>
    <scope>NUCLEOTIDE SEQUENCE</scope>
    <source>
        <strain evidence="1">NBRC 107710</strain>
    </source>
</reference>
<comment type="caution">
    <text evidence="2">The sequence shown here is derived from an EMBL/GenBank/DDBJ whole genome shotgun (WGS) entry which is preliminary data.</text>
</comment>